<evidence type="ECO:0000256" key="4">
    <source>
        <dbReference type="SAM" id="MobiDB-lite"/>
    </source>
</evidence>
<dbReference type="GO" id="GO:0051601">
    <property type="term" value="P:exocyst localization"/>
    <property type="evidence" value="ECO:0007669"/>
    <property type="project" value="TreeGrafter"/>
</dbReference>
<keyword evidence="6" id="KW-1185">Reference proteome</keyword>
<keyword evidence="2" id="KW-0813">Transport</keyword>
<feature type="compositionally biased region" description="Basic and acidic residues" evidence="4">
    <location>
        <begin position="703"/>
        <end position="720"/>
    </location>
</feature>
<feature type="region of interest" description="Disordered" evidence="4">
    <location>
        <begin position="667"/>
        <end position="748"/>
    </location>
</feature>
<dbReference type="Gene3D" id="1.10.357.70">
    <property type="entry name" value="Exocyst complex component Sec6, C-terminal domain"/>
    <property type="match status" value="1"/>
</dbReference>
<feature type="compositionally biased region" description="Basic and acidic residues" evidence="4">
    <location>
        <begin position="675"/>
        <end position="686"/>
    </location>
</feature>
<accession>A0A225W4F1</accession>
<dbReference type="GO" id="GO:0000145">
    <property type="term" value="C:exocyst"/>
    <property type="evidence" value="ECO:0007669"/>
    <property type="project" value="InterPro"/>
</dbReference>
<evidence type="ECO:0000313" key="6">
    <source>
        <dbReference type="Proteomes" id="UP000198211"/>
    </source>
</evidence>
<dbReference type="Proteomes" id="UP000198211">
    <property type="component" value="Unassembled WGS sequence"/>
</dbReference>
<sequence>MMSLLEKEARDPVEVLRLKLKDSTSTSLLNSQLLQEIKNDYMAKQDNTKGQLVGFVQAQVDEIERANALLELETPVLHIVKNLEDLGQNCRRMNEELGEKKGSSSGVSTARRNLKELEQQMVFYEELPKKVQGLHDALDRGLMSFVDVYIKWQEIDDWRQKMLHELSVAAVEKSDELGNSKAQARIMGSMASRMNAIESLQNRIYAEVWGCLHHCVEIAQFGKQRLLDAFQVLDLMETRRQRFVDSKKEVYLDNQLKLVAEFNITTRERCKTEITTFLSKRIDGIFRAAETEAVSSKKDLFTPALAAATQMMVDLEIVQSDVAPCFPSAIDVINLFTSTYNTQLEIEITRLSARPDVGIAQRLQIVQWIDYYNTEIIKYKHSRASIVLDKTSQELMKAYLDEIKVQIHTWITNIWKRDEECVIVLMEELKVRYDSIAGKLETVDAEMLCSFINDVEILQAKCPELVEEISFAETDSEEKEAFDTFMGDSLDTTSTDIVAFATSACDLIVKKIFHEVEQATTTLWFSKKWDEGASVVEPLLATLDDYYPDLKKWIFGSFFFSKVVRQCLNQCVKEYCARLLQRTHSFSNPAHTATIVDNDLHNFVAFFSKYNADLRRTGIRSEEGIKAEFMALQVISCTLRGEAPPDSNQQEMGEILRQVIKLIKTTSTQEASGQKSKDKPVKEGSVKKKRFGAISKGKKNKKADKGKDEKTTDTGKESMSRESSFTQHDEDGDSFNVQKLDMASFLGS</sequence>
<evidence type="ECO:0000313" key="5">
    <source>
        <dbReference type="EMBL" id="OWZ12445.1"/>
    </source>
</evidence>
<dbReference type="GO" id="GO:0006887">
    <property type="term" value="P:exocytosis"/>
    <property type="evidence" value="ECO:0007669"/>
    <property type="project" value="UniProtKB-KW"/>
</dbReference>
<proteinExistence type="inferred from homology"/>
<dbReference type="Pfam" id="PF06046">
    <property type="entry name" value="Sec6"/>
    <property type="match status" value="2"/>
</dbReference>
<evidence type="ECO:0000256" key="1">
    <source>
        <dbReference type="ARBA" id="ARBA00009447"/>
    </source>
</evidence>
<reference evidence="6" key="1">
    <citation type="submission" date="2017-03" db="EMBL/GenBank/DDBJ databases">
        <title>Phytopthora megakarya and P. palmivora, two closely related causual agents of cacao black pod achieved similar genome size and gene model numbers by different mechanisms.</title>
        <authorList>
            <person name="Ali S."/>
            <person name="Shao J."/>
            <person name="Larry D.J."/>
            <person name="Kronmiller B."/>
            <person name="Shen D."/>
            <person name="Strem M.D."/>
            <person name="Melnick R.L."/>
            <person name="Guiltinan M.J."/>
            <person name="Tyler B.M."/>
            <person name="Meinhardt L.W."/>
            <person name="Bailey B.A."/>
        </authorList>
    </citation>
    <scope>NUCLEOTIDE SEQUENCE [LARGE SCALE GENOMIC DNA]</scope>
    <source>
        <strain evidence="6">zdho120</strain>
    </source>
</reference>
<dbReference type="PANTHER" id="PTHR21292:SF1">
    <property type="entry name" value="EXOCYST COMPLEX COMPONENT 3"/>
    <property type="match status" value="1"/>
</dbReference>
<evidence type="ECO:0000256" key="3">
    <source>
        <dbReference type="ARBA" id="ARBA00022483"/>
    </source>
</evidence>
<feature type="compositionally biased region" description="Basic residues" evidence="4">
    <location>
        <begin position="687"/>
        <end position="702"/>
    </location>
</feature>
<dbReference type="GO" id="GO:0000149">
    <property type="term" value="F:SNARE binding"/>
    <property type="evidence" value="ECO:0007669"/>
    <property type="project" value="TreeGrafter"/>
</dbReference>
<protein>
    <submittedName>
        <fullName evidence="5">Uncharacterized protein</fullName>
    </submittedName>
</protein>
<dbReference type="EMBL" id="NBNE01001844">
    <property type="protein sequence ID" value="OWZ12445.1"/>
    <property type="molecule type" value="Genomic_DNA"/>
</dbReference>
<dbReference type="InterPro" id="IPR010326">
    <property type="entry name" value="EXOC3/Sec6"/>
</dbReference>
<dbReference type="PANTHER" id="PTHR21292">
    <property type="entry name" value="EXOCYST COMPLEX COMPONENT SEC6-RELATED"/>
    <property type="match status" value="1"/>
</dbReference>
<dbReference type="AlphaFoldDB" id="A0A225W4F1"/>
<organism evidence="5 6">
    <name type="scientific">Phytophthora megakarya</name>
    <dbReference type="NCBI Taxonomy" id="4795"/>
    <lineage>
        <taxon>Eukaryota</taxon>
        <taxon>Sar</taxon>
        <taxon>Stramenopiles</taxon>
        <taxon>Oomycota</taxon>
        <taxon>Peronosporomycetes</taxon>
        <taxon>Peronosporales</taxon>
        <taxon>Peronosporaceae</taxon>
        <taxon>Phytophthora</taxon>
    </lineage>
</organism>
<evidence type="ECO:0000256" key="2">
    <source>
        <dbReference type="ARBA" id="ARBA00022448"/>
    </source>
</evidence>
<gene>
    <name evidence="5" type="ORF">PHMEG_00014391</name>
</gene>
<comment type="similarity">
    <text evidence="1">Belongs to the SEC6 family.</text>
</comment>
<dbReference type="OrthoDB" id="190098at2759"/>
<dbReference type="InterPro" id="IPR042532">
    <property type="entry name" value="EXOC3/Sec6_C"/>
</dbReference>
<dbReference type="STRING" id="4795.A0A225W4F1"/>
<keyword evidence="3" id="KW-0268">Exocytosis</keyword>
<name>A0A225W4F1_9STRA</name>
<comment type="caution">
    <text evidence="5">The sequence shown here is derived from an EMBL/GenBank/DDBJ whole genome shotgun (WGS) entry which is preliminary data.</text>
</comment>